<comment type="caution">
    <text evidence="2">The sequence shown here is derived from an EMBL/GenBank/DDBJ whole genome shotgun (WGS) entry which is preliminary data.</text>
</comment>
<organism evidence="2 3">
    <name type="scientific">Quillaja saponaria</name>
    <name type="common">Soap bark tree</name>
    <dbReference type="NCBI Taxonomy" id="32244"/>
    <lineage>
        <taxon>Eukaryota</taxon>
        <taxon>Viridiplantae</taxon>
        <taxon>Streptophyta</taxon>
        <taxon>Embryophyta</taxon>
        <taxon>Tracheophyta</taxon>
        <taxon>Spermatophyta</taxon>
        <taxon>Magnoliopsida</taxon>
        <taxon>eudicotyledons</taxon>
        <taxon>Gunneridae</taxon>
        <taxon>Pentapetalae</taxon>
        <taxon>rosids</taxon>
        <taxon>fabids</taxon>
        <taxon>Fabales</taxon>
        <taxon>Quillajaceae</taxon>
        <taxon>Quillaja</taxon>
    </lineage>
</organism>
<evidence type="ECO:0000313" key="2">
    <source>
        <dbReference type="EMBL" id="KAJ7974072.1"/>
    </source>
</evidence>
<dbReference type="EMBL" id="JARAOO010000003">
    <property type="protein sequence ID" value="KAJ7974072.1"/>
    <property type="molecule type" value="Genomic_DNA"/>
</dbReference>
<dbReference type="AlphaFoldDB" id="A0AAD7Q3E6"/>
<dbReference type="PANTHER" id="PTHR45669">
    <property type="entry name" value="GLUTAREDOXIN DOMAIN-CONTAINING CYSTEINE-RICH PROTEIN CG12206-RELATED"/>
    <property type="match status" value="1"/>
</dbReference>
<dbReference type="Gene3D" id="3.40.30.10">
    <property type="entry name" value="Glutaredoxin"/>
    <property type="match status" value="2"/>
</dbReference>
<dbReference type="KEGG" id="qsa:O6P43_004202"/>
<gene>
    <name evidence="2" type="ORF">O6P43_004202</name>
</gene>
<dbReference type="SUPFAM" id="SSF52833">
    <property type="entry name" value="Thioredoxin-like"/>
    <property type="match status" value="2"/>
</dbReference>
<name>A0AAD7Q3E6_QUISA</name>
<proteinExistence type="predicted"/>
<accession>A0AAD7Q3E6</accession>
<dbReference type="Proteomes" id="UP001163823">
    <property type="component" value="Chromosome 3"/>
</dbReference>
<keyword evidence="3" id="KW-1185">Reference proteome</keyword>
<keyword evidence="1" id="KW-0175">Coiled coil</keyword>
<evidence type="ECO:0000256" key="1">
    <source>
        <dbReference type="SAM" id="Coils"/>
    </source>
</evidence>
<reference evidence="2" key="1">
    <citation type="journal article" date="2023" name="Science">
        <title>Elucidation of the pathway for biosynthesis of saponin adjuvants from the soapbark tree.</title>
        <authorList>
            <person name="Reed J."/>
            <person name="Orme A."/>
            <person name="El-Demerdash A."/>
            <person name="Owen C."/>
            <person name="Martin L.B.B."/>
            <person name="Misra R.C."/>
            <person name="Kikuchi S."/>
            <person name="Rejzek M."/>
            <person name="Martin A.C."/>
            <person name="Harkess A."/>
            <person name="Leebens-Mack J."/>
            <person name="Louveau T."/>
            <person name="Stephenson M.J."/>
            <person name="Osbourn A."/>
        </authorList>
    </citation>
    <scope>NUCLEOTIDE SEQUENCE</scope>
    <source>
        <strain evidence="2">S10</strain>
    </source>
</reference>
<sequence>MEVEVELEQVPINFTGRYQGHNEHQLTDQEDEAHCENEKNKLAELKDQKEKEVTAIKNKISASGLAWDRHADKENNKIVEEVIMGLQFQDLAERNQTNDLKIVEVTKECEAEHQSESFDDGWASIEDQNLENYELEEVQLKEKETKEYETEVEIKLHEVNFKIEGNIPVMPQDFPEIFPPGSADDAVVVYRTRDSLEPCTVDDCDSVVDLLEGYGLKLDVRNTRQSYYEKELLKLLHGCMILPSVFMKGRYIGGLNEVMNLHNSGQLSKILIRATYMEKKKYEKEVELKLHKVNSKIERNILVKLQDFPEIFPPGSADDAVVVYRTRDSLEPCTVDDCDSVVDLLEGYGLKLDVRNTTRSYYEKELLKLLHGFMVLPSVYVKGRYLGGLNEVKKLHNSGQLSNILISTGIYMEKNHNV</sequence>
<protein>
    <submittedName>
        <fullName evidence="2">Glutaredoxin</fullName>
    </submittedName>
</protein>
<dbReference type="PROSITE" id="PS51354">
    <property type="entry name" value="GLUTAREDOXIN_2"/>
    <property type="match status" value="2"/>
</dbReference>
<dbReference type="PANTHER" id="PTHR45669:SF22">
    <property type="entry name" value="GLUTAREDOXIN DOMAIN-CONTAINING CYSTEINE-RICH PROTEIN CG12206-RELATED"/>
    <property type="match status" value="1"/>
</dbReference>
<feature type="coiled-coil region" evidence="1">
    <location>
        <begin position="28"/>
        <end position="59"/>
    </location>
</feature>
<dbReference type="InterPro" id="IPR036249">
    <property type="entry name" value="Thioredoxin-like_sf"/>
</dbReference>
<evidence type="ECO:0000313" key="3">
    <source>
        <dbReference type="Proteomes" id="UP001163823"/>
    </source>
</evidence>